<dbReference type="GO" id="GO:0016787">
    <property type="term" value="F:hydrolase activity"/>
    <property type="evidence" value="ECO:0007669"/>
    <property type="project" value="UniProtKB-KW"/>
</dbReference>
<organism evidence="5 6">
    <name type="scientific">Salipaludibacillus neizhouensis</name>
    <dbReference type="NCBI Taxonomy" id="885475"/>
    <lineage>
        <taxon>Bacteria</taxon>
        <taxon>Bacillati</taxon>
        <taxon>Bacillota</taxon>
        <taxon>Bacilli</taxon>
        <taxon>Bacillales</taxon>
        <taxon>Bacillaceae</taxon>
    </lineage>
</organism>
<accession>A0A3A9K546</accession>
<feature type="domain" description="HIT" evidence="4">
    <location>
        <begin position="1"/>
        <end position="107"/>
    </location>
</feature>
<dbReference type="RefSeq" id="WP_110935758.1">
    <property type="nucleotide sequence ID" value="NZ_KZ614146.1"/>
</dbReference>
<dbReference type="InterPro" id="IPR052908">
    <property type="entry name" value="AP-4-A_phosphorylase"/>
</dbReference>
<dbReference type="PANTHER" id="PTHR42997">
    <property type="entry name" value="HIT FAMILY HYDROLASE"/>
    <property type="match status" value="1"/>
</dbReference>
<dbReference type="PANTHER" id="PTHR42997:SF1">
    <property type="entry name" value="AP-4-A PHOSPHORYLASE"/>
    <property type="match status" value="1"/>
</dbReference>
<dbReference type="EMBL" id="PDOE01000006">
    <property type="protein sequence ID" value="RKL66478.1"/>
    <property type="molecule type" value="Genomic_DNA"/>
</dbReference>
<evidence type="ECO:0000313" key="5">
    <source>
        <dbReference type="EMBL" id="RKL66478.1"/>
    </source>
</evidence>
<dbReference type="Proteomes" id="UP000281498">
    <property type="component" value="Unassembled WGS sequence"/>
</dbReference>
<protein>
    <submittedName>
        <fullName evidence="5">Diadenosine tetraphosphate hydrolase</fullName>
    </submittedName>
</protein>
<dbReference type="SUPFAM" id="SSF54197">
    <property type="entry name" value="HIT-like"/>
    <property type="match status" value="1"/>
</dbReference>
<name>A0A3A9K546_9BACI</name>
<proteinExistence type="predicted"/>
<dbReference type="AlphaFoldDB" id="A0A3A9K546"/>
<keyword evidence="5" id="KW-0378">Hydrolase</keyword>
<evidence type="ECO:0000256" key="3">
    <source>
        <dbReference type="PROSITE-ProRule" id="PRU00464"/>
    </source>
</evidence>
<dbReference type="Gene3D" id="3.30.428.10">
    <property type="entry name" value="HIT-like"/>
    <property type="match status" value="1"/>
</dbReference>
<dbReference type="PROSITE" id="PS51084">
    <property type="entry name" value="HIT_2"/>
    <property type="match status" value="1"/>
</dbReference>
<evidence type="ECO:0000259" key="4">
    <source>
        <dbReference type="PROSITE" id="PS51084"/>
    </source>
</evidence>
<dbReference type="OrthoDB" id="9784774at2"/>
<reference evidence="5 6" key="1">
    <citation type="submission" date="2017-10" db="EMBL/GenBank/DDBJ databases">
        <title>Bacillus sp. nov., a halophilic bacterium isolated from a Keqin Lake.</title>
        <authorList>
            <person name="Wang H."/>
        </authorList>
    </citation>
    <scope>NUCLEOTIDE SEQUENCE [LARGE SCALE GENOMIC DNA]</scope>
    <source>
        <strain evidence="5 6">KCTC 13187</strain>
    </source>
</reference>
<dbReference type="InterPro" id="IPR001310">
    <property type="entry name" value="Histidine_triad_HIT"/>
</dbReference>
<dbReference type="InterPro" id="IPR011146">
    <property type="entry name" value="HIT-like"/>
</dbReference>
<dbReference type="InterPro" id="IPR036265">
    <property type="entry name" value="HIT-like_sf"/>
</dbReference>
<dbReference type="PRINTS" id="PR00332">
    <property type="entry name" value="HISTRIAD"/>
</dbReference>
<evidence type="ECO:0000313" key="6">
    <source>
        <dbReference type="Proteomes" id="UP000281498"/>
    </source>
</evidence>
<feature type="short sequence motif" description="Histidine triad motif" evidence="2 3">
    <location>
        <begin position="92"/>
        <end position="96"/>
    </location>
</feature>
<feature type="active site" description="Tele-AMP-histidine intermediate" evidence="1">
    <location>
        <position position="94"/>
    </location>
</feature>
<dbReference type="PROSITE" id="PS00892">
    <property type="entry name" value="HIT_1"/>
    <property type="match status" value="1"/>
</dbReference>
<gene>
    <name evidence="5" type="ORF">CR203_14345</name>
</gene>
<dbReference type="InterPro" id="IPR019808">
    <property type="entry name" value="Histidine_triad_CS"/>
</dbReference>
<dbReference type="Pfam" id="PF01230">
    <property type="entry name" value="HIT"/>
    <property type="match status" value="1"/>
</dbReference>
<evidence type="ECO:0000256" key="2">
    <source>
        <dbReference type="PIRSR" id="PIRSR601310-3"/>
    </source>
</evidence>
<evidence type="ECO:0000256" key="1">
    <source>
        <dbReference type="PIRSR" id="PIRSR601310-1"/>
    </source>
</evidence>
<keyword evidence="6" id="KW-1185">Reference proteome</keyword>
<sequence>MSNECAFCQLNKYILENNLAFVIYDKYPVAKGHALVIPKRHVADYFDTTEQEKRAMQQLAEEIRGIQIAEFSPDGFNIGINCGEAAGQTIFHVHMHVISRHKGDMKDPAGGVRGVIPGKQKY</sequence>
<comment type="caution">
    <text evidence="5">The sequence shown here is derived from an EMBL/GenBank/DDBJ whole genome shotgun (WGS) entry which is preliminary data.</text>
</comment>